<dbReference type="InterPro" id="IPR050625">
    <property type="entry name" value="ParA/MinD_ATPase"/>
</dbReference>
<dbReference type="GO" id="GO:0005829">
    <property type="term" value="C:cytosol"/>
    <property type="evidence" value="ECO:0007669"/>
    <property type="project" value="TreeGrafter"/>
</dbReference>
<gene>
    <name evidence="3" type="ORF">BKN37_13040</name>
</gene>
<accession>A0A1S1NJ03</accession>
<dbReference type="EMBL" id="MLQM01000060">
    <property type="protein sequence ID" value="OHV03838.1"/>
    <property type="molecule type" value="Genomic_DNA"/>
</dbReference>
<dbReference type="Proteomes" id="UP000179734">
    <property type="component" value="Unassembled WGS sequence"/>
</dbReference>
<dbReference type="PANTHER" id="PTHR43384:SF14">
    <property type="entry name" value="ESX-1 SECRETION-ASSOCIATED PROTEIN ESPI"/>
    <property type="match status" value="1"/>
</dbReference>
<protein>
    <submittedName>
        <fullName evidence="3">Secretion protein EspI</fullName>
    </submittedName>
</protein>
<dbReference type="GO" id="GO:0005524">
    <property type="term" value="F:ATP binding"/>
    <property type="evidence" value="ECO:0007669"/>
    <property type="project" value="TreeGrafter"/>
</dbReference>
<evidence type="ECO:0000313" key="3">
    <source>
        <dbReference type="EMBL" id="OHV03838.1"/>
    </source>
</evidence>
<dbReference type="GO" id="GO:0051782">
    <property type="term" value="P:negative regulation of cell division"/>
    <property type="evidence" value="ECO:0007669"/>
    <property type="project" value="TreeGrafter"/>
</dbReference>
<comment type="caution">
    <text evidence="3">The sequence shown here is derived from an EMBL/GenBank/DDBJ whole genome shotgun (WGS) entry which is preliminary data.</text>
</comment>
<dbReference type="Pfam" id="PF01656">
    <property type="entry name" value="CbiA"/>
    <property type="match status" value="1"/>
</dbReference>
<sequence>MSAPDGFQTDRSESEIGDATGPIRALPVESHRGPQPQPTAAPGVKTPQPSKTKPLTLVDGPPPGRPGEAGRNAPPINLLTAQLRAEILSAPRRHSEIGWRKWLYRSSLGVINAGESRLEAERRSLLATAKRPWRGIHSVVVLGGKGGVGKTMVTAAVGSMLAELRSKDMVLATDADPGQSADLAAWIDPTASSTFADVLAHNEPERKFDLRYFVGQNPETGLDVLAANAYSGRPRGDIDADVYTQAHQRLQRLYSLLLTDTGVDYWHSVMPGVLRCSNGALLVTSAVPGGAEGAMRAIDWLVAEGYQHLVARMVLVINHVRGFDSRRDRRTTEHLVAGMTEQFNRWVSPDRIVGLPYDPHIAAGGPLDLNQLQPATWHALLKATAAVSYGLATGWSA</sequence>
<feature type="domain" description="CobQ/CobB/MinD/ParA nucleotide binding" evidence="2">
    <location>
        <begin position="139"/>
        <end position="322"/>
    </location>
</feature>
<evidence type="ECO:0000256" key="1">
    <source>
        <dbReference type="SAM" id="MobiDB-lite"/>
    </source>
</evidence>
<dbReference type="PANTHER" id="PTHR43384">
    <property type="entry name" value="SEPTUM SITE-DETERMINING PROTEIN MIND HOMOLOG, CHLOROPLASTIC-RELATED"/>
    <property type="match status" value="1"/>
</dbReference>
<feature type="region of interest" description="Disordered" evidence="1">
    <location>
        <begin position="1"/>
        <end position="72"/>
    </location>
</feature>
<dbReference type="GO" id="GO:0016887">
    <property type="term" value="F:ATP hydrolysis activity"/>
    <property type="evidence" value="ECO:0007669"/>
    <property type="project" value="TreeGrafter"/>
</dbReference>
<reference evidence="3 4" key="1">
    <citation type="submission" date="2016-10" db="EMBL/GenBank/DDBJ databases">
        <title>Genome sequence of Mycobacterium talmonii.</title>
        <authorList>
            <person name="Greninger A.L."/>
            <person name="Elliott B."/>
            <person name="Vasireddy S."/>
            <person name="Vasireddy R."/>
        </authorList>
    </citation>
    <scope>NUCLEOTIDE SEQUENCE [LARGE SCALE GENOMIC DNA]</scope>
    <source>
        <strain evidence="4">NE-TNMC-100812</strain>
    </source>
</reference>
<organism evidence="3 4">
    <name type="scientific">Mycobacterium talmoniae</name>
    <dbReference type="NCBI Taxonomy" id="1858794"/>
    <lineage>
        <taxon>Bacteria</taxon>
        <taxon>Bacillati</taxon>
        <taxon>Actinomycetota</taxon>
        <taxon>Actinomycetes</taxon>
        <taxon>Mycobacteriales</taxon>
        <taxon>Mycobacteriaceae</taxon>
        <taxon>Mycobacterium</taxon>
    </lineage>
</organism>
<dbReference type="RefSeq" id="WP_071026425.1">
    <property type="nucleotide sequence ID" value="NZ_MLQM01000060.1"/>
</dbReference>
<keyword evidence="4" id="KW-1185">Reference proteome</keyword>
<dbReference type="Gene3D" id="3.40.50.300">
    <property type="entry name" value="P-loop containing nucleotide triphosphate hydrolases"/>
    <property type="match status" value="1"/>
</dbReference>
<dbReference type="SUPFAM" id="SSF52540">
    <property type="entry name" value="P-loop containing nucleoside triphosphate hydrolases"/>
    <property type="match status" value="1"/>
</dbReference>
<evidence type="ECO:0000259" key="2">
    <source>
        <dbReference type="Pfam" id="PF01656"/>
    </source>
</evidence>
<dbReference type="InterPro" id="IPR002586">
    <property type="entry name" value="CobQ/CobB/MinD/ParA_Nub-bd_dom"/>
</dbReference>
<proteinExistence type="predicted"/>
<dbReference type="AlphaFoldDB" id="A0A1S1NJ03"/>
<name>A0A1S1NJ03_9MYCO</name>
<dbReference type="GO" id="GO:0009898">
    <property type="term" value="C:cytoplasmic side of plasma membrane"/>
    <property type="evidence" value="ECO:0007669"/>
    <property type="project" value="TreeGrafter"/>
</dbReference>
<evidence type="ECO:0000313" key="4">
    <source>
        <dbReference type="Proteomes" id="UP000179734"/>
    </source>
</evidence>
<dbReference type="InterPro" id="IPR027417">
    <property type="entry name" value="P-loop_NTPase"/>
</dbReference>